<organism evidence="2 3">
    <name type="scientific">Batillaria attramentaria</name>
    <dbReference type="NCBI Taxonomy" id="370345"/>
    <lineage>
        <taxon>Eukaryota</taxon>
        <taxon>Metazoa</taxon>
        <taxon>Spiralia</taxon>
        <taxon>Lophotrochozoa</taxon>
        <taxon>Mollusca</taxon>
        <taxon>Gastropoda</taxon>
        <taxon>Caenogastropoda</taxon>
        <taxon>Sorbeoconcha</taxon>
        <taxon>Cerithioidea</taxon>
        <taxon>Batillariidae</taxon>
        <taxon>Batillaria</taxon>
    </lineage>
</organism>
<evidence type="ECO:0000313" key="3">
    <source>
        <dbReference type="Proteomes" id="UP001519460"/>
    </source>
</evidence>
<proteinExistence type="predicted"/>
<keyword evidence="3" id="KW-1185">Reference proteome</keyword>
<protein>
    <submittedName>
        <fullName evidence="2">Uncharacterized protein</fullName>
    </submittedName>
</protein>
<reference evidence="2 3" key="1">
    <citation type="journal article" date="2023" name="Sci. Data">
        <title>Genome assembly of the Korean intertidal mud-creeper Batillaria attramentaria.</title>
        <authorList>
            <person name="Patra A.K."/>
            <person name="Ho P.T."/>
            <person name="Jun S."/>
            <person name="Lee S.J."/>
            <person name="Kim Y."/>
            <person name="Won Y.J."/>
        </authorList>
    </citation>
    <scope>NUCLEOTIDE SEQUENCE [LARGE SCALE GENOMIC DNA]</scope>
    <source>
        <strain evidence="2">Wonlab-2016</strain>
    </source>
</reference>
<gene>
    <name evidence="2" type="ORF">BaRGS_00015298</name>
</gene>
<evidence type="ECO:0000256" key="1">
    <source>
        <dbReference type="SAM" id="MobiDB-lite"/>
    </source>
</evidence>
<name>A0ABD0L2F5_9CAEN</name>
<comment type="caution">
    <text evidence="2">The sequence shown here is derived from an EMBL/GenBank/DDBJ whole genome shotgun (WGS) entry which is preliminary data.</text>
</comment>
<sequence>MRTSAPRTSGPSANHKTGIGGTQNPSWYPERSDGTLAHLRVKRGCEGFWDQSGIPQREMVHTWADVHHSRRTVPPSLRGSLLGESKGSKSIKRLDASPVALPKRDSSAAKW</sequence>
<feature type="region of interest" description="Disordered" evidence="1">
    <location>
        <begin position="1"/>
        <end position="32"/>
    </location>
</feature>
<feature type="compositionally biased region" description="Basic and acidic residues" evidence="1">
    <location>
        <begin position="102"/>
        <end position="111"/>
    </location>
</feature>
<dbReference type="AlphaFoldDB" id="A0ABD0L2F5"/>
<feature type="region of interest" description="Disordered" evidence="1">
    <location>
        <begin position="71"/>
        <end position="111"/>
    </location>
</feature>
<dbReference type="EMBL" id="JACVVK020000093">
    <property type="protein sequence ID" value="KAK7493398.1"/>
    <property type="molecule type" value="Genomic_DNA"/>
</dbReference>
<accession>A0ABD0L2F5</accession>
<feature type="compositionally biased region" description="Low complexity" evidence="1">
    <location>
        <begin position="76"/>
        <end position="85"/>
    </location>
</feature>
<dbReference type="Proteomes" id="UP001519460">
    <property type="component" value="Unassembled WGS sequence"/>
</dbReference>
<feature type="compositionally biased region" description="Polar residues" evidence="1">
    <location>
        <begin position="1"/>
        <end position="15"/>
    </location>
</feature>
<evidence type="ECO:0000313" key="2">
    <source>
        <dbReference type="EMBL" id="KAK7493398.1"/>
    </source>
</evidence>